<comment type="caution">
    <text evidence="3">The sequence shown here is derived from an EMBL/GenBank/DDBJ whole genome shotgun (WGS) entry which is preliminary data.</text>
</comment>
<evidence type="ECO:0000313" key="4">
    <source>
        <dbReference type="Proteomes" id="UP000289340"/>
    </source>
</evidence>
<evidence type="ECO:0000259" key="2">
    <source>
        <dbReference type="Pfam" id="PF22698"/>
    </source>
</evidence>
<dbReference type="GO" id="GO:0008652">
    <property type="term" value="P:amino acid biosynthetic process"/>
    <property type="evidence" value="ECO:0007669"/>
    <property type="project" value="UniProtKB-KW"/>
</dbReference>
<dbReference type="SUPFAM" id="SSF55347">
    <property type="entry name" value="Glyceraldehyde-3-phosphate dehydrogenase-like, C-terminal domain"/>
    <property type="match status" value="1"/>
</dbReference>
<dbReference type="Proteomes" id="UP000289340">
    <property type="component" value="Chromosome 15"/>
</dbReference>
<reference evidence="3 4" key="1">
    <citation type="submission" date="2018-09" db="EMBL/GenBank/DDBJ databases">
        <title>A high-quality reference genome of wild soybean provides a powerful tool to mine soybean genomes.</title>
        <authorList>
            <person name="Xie M."/>
            <person name="Chung C.Y.L."/>
            <person name="Li M.-W."/>
            <person name="Wong F.-L."/>
            <person name="Chan T.-F."/>
            <person name="Lam H.-M."/>
        </authorList>
    </citation>
    <scope>NUCLEOTIDE SEQUENCE [LARGE SCALE GENOMIC DNA]</scope>
    <source>
        <strain evidence="4">cv. W05</strain>
        <tissue evidence="3">Hypocotyl of etiolated seedlings</tissue>
    </source>
</reference>
<protein>
    <submittedName>
        <fullName evidence="3">Putative N-acetyl-gamma-glutamyl-phosphate reductase, chloroplastic</fullName>
        <ecNumber evidence="3">1.2.1.38</ecNumber>
    </submittedName>
</protein>
<dbReference type="PANTHER" id="PTHR32338:SF10">
    <property type="entry name" value="N-ACETYL-GAMMA-GLUTAMYL-PHOSPHATE REDUCTASE, CHLOROPLASTIC-RELATED"/>
    <property type="match status" value="1"/>
</dbReference>
<dbReference type="PANTHER" id="PTHR32338">
    <property type="entry name" value="N-ACETYL-GAMMA-GLUTAMYL-PHOSPHATE REDUCTASE, CHLOROPLASTIC-RELATED-RELATED"/>
    <property type="match status" value="1"/>
</dbReference>
<feature type="active site" evidence="1">
    <location>
        <position position="79"/>
    </location>
</feature>
<dbReference type="EC" id="1.2.1.38" evidence="3"/>
<sequence>MNYGWCSSFRKDSFHLKQDQALGLWDVLQIPDTTDQFSPIVENQLDVGGNHHLFYHLHAIDEVLTEEIKNARLVANPGCYPTSVQLPLVPFIKASLIELKNIIIDAKSGVSGAGRSAKENLLFTEDEEFVVMLENGAIPQTHSVKRTNYGLINVFLDQIPGRAIIISVIDNLVKGASGQALQNLNLLMGFPKNLGLHYLPLFP</sequence>
<keyword evidence="3" id="KW-0560">Oxidoreductase</keyword>
<dbReference type="InterPro" id="IPR023013">
    <property type="entry name" value="AGPR_AS"/>
</dbReference>
<accession>A0A445GVM6</accession>
<organism evidence="3 4">
    <name type="scientific">Glycine soja</name>
    <name type="common">Wild soybean</name>
    <dbReference type="NCBI Taxonomy" id="3848"/>
    <lineage>
        <taxon>Eukaryota</taxon>
        <taxon>Viridiplantae</taxon>
        <taxon>Streptophyta</taxon>
        <taxon>Embryophyta</taxon>
        <taxon>Tracheophyta</taxon>
        <taxon>Spermatophyta</taxon>
        <taxon>Magnoliopsida</taxon>
        <taxon>eudicotyledons</taxon>
        <taxon>Gunneridae</taxon>
        <taxon>Pentapetalae</taxon>
        <taxon>rosids</taxon>
        <taxon>fabids</taxon>
        <taxon>Fabales</taxon>
        <taxon>Fabaceae</taxon>
        <taxon>Papilionoideae</taxon>
        <taxon>50 kb inversion clade</taxon>
        <taxon>NPAAA clade</taxon>
        <taxon>indigoferoid/millettioid clade</taxon>
        <taxon>Phaseoleae</taxon>
        <taxon>Glycine</taxon>
        <taxon>Glycine subgen. Soja</taxon>
    </lineage>
</organism>
<dbReference type="Pfam" id="PF22698">
    <property type="entry name" value="Semialdhyde_dhC_1"/>
    <property type="match status" value="1"/>
</dbReference>
<gene>
    <name evidence="3" type="ORF">D0Y65_041334</name>
</gene>
<dbReference type="Gene3D" id="3.40.50.720">
    <property type="entry name" value="NAD(P)-binding Rossmann-like Domain"/>
    <property type="match status" value="2"/>
</dbReference>
<feature type="domain" description="N-acetyl-gamma-glutamyl-phosphate reductase dimerisation" evidence="2">
    <location>
        <begin position="79"/>
        <end position="125"/>
    </location>
</feature>
<dbReference type="AlphaFoldDB" id="A0A445GVM6"/>
<dbReference type="Gene3D" id="3.30.360.10">
    <property type="entry name" value="Dihydrodipicolinate Reductase, domain 2"/>
    <property type="match status" value="2"/>
</dbReference>
<dbReference type="InterPro" id="IPR058924">
    <property type="entry name" value="AGPR_dimerisation_dom"/>
</dbReference>
<dbReference type="EMBL" id="QZWG01000015">
    <property type="protein sequence ID" value="RZB65242.1"/>
    <property type="molecule type" value="Genomic_DNA"/>
</dbReference>
<evidence type="ECO:0000313" key="3">
    <source>
        <dbReference type="EMBL" id="RZB65242.1"/>
    </source>
</evidence>
<dbReference type="InterPro" id="IPR050085">
    <property type="entry name" value="AGPR"/>
</dbReference>
<dbReference type="PROSITE" id="PS01224">
    <property type="entry name" value="ARGC"/>
    <property type="match status" value="1"/>
</dbReference>
<dbReference type="GO" id="GO:0003942">
    <property type="term" value="F:N-acetyl-gamma-glutamyl-phosphate reductase activity"/>
    <property type="evidence" value="ECO:0007669"/>
    <property type="project" value="UniProtKB-EC"/>
</dbReference>
<keyword evidence="4" id="KW-1185">Reference proteome</keyword>
<evidence type="ECO:0000256" key="1">
    <source>
        <dbReference type="PROSITE-ProRule" id="PRU10010"/>
    </source>
</evidence>
<name>A0A445GVM6_GLYSO</name>
<proteinExistence type="predicted"/>